<protein>
    <submittedName>
        <fullName evidence="1">Uncharacterized protein</fullName>
    </submittedName>
</protein>
<dbReference type="AlphaFoldDB" id="A0AA36N743"/>
<reference evidence="1" key="1">
    <citation type="submission" date="2023-08" db="EMBL/GenBank/DDBJ databases">
        <authorList>
            <person name="Chen Y."/>
            <person name="Shah S."/>
            <person name="Dougan E. K."/>
            <person name="Thang M."/>
            <person name="Chan C."/>
        </authorList>
    </citation>
    <scope>NUCLEOTIDE SEQUENCE</scope>
</reference>
<keyword evidence="2" id="KW-1185">Reference proteome</keyword>
<evidence type="ECO:0000313" key="2">
    <source>
        <dbReference type="Proteomes" id="UP001178507"/>
    </source>
</evidence>
<organism evidence="1 2">
    <name type="scientific">Effrenium voratum</name>
    <dbReference type="NCBI Taxonomy" id="2562239"/>
    <lineage>
        <taxon>Eukaryota</taxon>
        <taxon>Sar</taxon>
        <taxon>Alveolata</taxon>
        <taxon>Dinophyceae</taxon>
        <taxon>Suessiales</taxon>
        <taxon>Symbiodiniaceae</taxon>
        <taxon>Effrenium</taxon>
    </lineage>
</organism>
<name>A0AA36N743_9DINO</name>
<accession>A0AA36N743</accession>
<dbReference type="EMBL" id="CAUJNA010003240">
    <property type="protein sequence ID" value="CAJ1396697.1"/>
    <property type="molecule type" value="Genomic_DNA"/>
</dbReference>
<gene>
    <name evidence="1" type="ORF">EVOR1521_LOCUS20878</name>
</gene>
<dbReference type="Proteomes" id="UP001178507">
    <property type="component" value="Unassembled WGS sequence"/>
</dbReference>
<evidence type="ECO:0000313" key="1">
    <source>
        <dbReference type="EMBL" id="CAJ1396697.1"/>
    </source>
</evidence>
<sequence length="296" mass="31716">MCEKFDVAAFRRSVAAVNRPDEGMRGTSADAERLSAARRPEIAAALGKALASAETTDAAAALRSCLSGPAEGEAFCDAVARPLCDALAQPGIQQSALNWLLFALVRLAQFKSCQARLLDAGVAEVLLGLWRHDHGCVLGRFGDQTCNGERHDVLVCHILAFLSETGLETLARLVPVEAIDEFEKALAGRLQVPASETGVDSHPEAEELVKARCFYGFPLYYRPRFILQAVASLCQVSAPHAAYTSATRIPDMVAKLRKGEVSNDSHDNLPYGSPDAVELCEVLSDALVKHGAVCRG</sequence>
<comment type="caution">
    <text evidence="1">The sequence shown here is derived from an EMBL/GenBank/DDBJ whole genome shotgun (WGS) entry which is preliminary data.</text>
</comment>
<proteinExistence type="predicted"/>